<dbReference type="EMBL" id="SUNJ01001023">
    <property type="protein sequence ID" value="TPP67131.1"/>
    <property type="molecule type" value="Genomic_DNA"/>
</dbReference>
<dbReference type="PANTHER" id="PTHR28495:SF1">
    <property type="entry name" value="GENE, 17266-RELATED"/>
    <property type="match status" value="1"/>
</dbReference>
<feature type="domain" description="DUF4708" evidence="2">
    <location>
        <begin position="20"/>
        <end position="150"/>
    </location>
</feature>
<feature type="region of interest" description="Disordered" evidence="1">
    <location>
        <begin position="250"/>
        <end position="273"/>
    </location>
</feature>
<keyword evidence="4" id="KW-1185">Reference proteome</keyword>
<feature type="compositionally biased region" description="Basic and acidic residues" evidence="1">
    <location>
        <begin position="318"/>
        <end position="330"/>
    </location>
</feature>
<reference evidence="3 4" key="1">
    <citation type="submission" date="2019-04" db="EMBL/GenBank/DDBJ databases">
        <title>Annotation for the trematode Fasciola gigantica.</title>
        <authorList>
            <person name="Choi Y.-J."/>
        </authorList>
    </citation>
    <scope>NUCLEOTIDE SEQUENCE [LARGE SCALE GENOMIC DNA]</scope>
    <source>
        <strain evidence="3">Uganda_cow_1</strain>
    </source>
</reference>
<dbReference type="OrthoDB" id="6285995at2759"/>
<organism evidence="3 4">
    <name type="scientific">Fasciola gigantica</name>
    <name type="common">Giant liver fluke</name>
    <dbReference type="NCBI Taxonomy" id="46835"/>
    <lineage>
        <taxon>Eukaryota</taxon>
        <taxon>Metazoa</taxon>
        <taxon>Spiralia</taxon>
        <taxon>Lophotrochozoa</taxon>
        <taxon>Platyhelminthes</taxon>
        <taxon>Trematoda</taxon>
        <taxon>Digenea</taxon>
        <taxon>Plagiorchiida</taxon>
        <taxon>Echinostomata</taxon>
        <taxon>Echinostomatoidea</taxon>
        <taxon>Fasciolidae</taxon>
        <taxon>Fasciola</taxon>
    </lineage>
</organism>
<dbReference type="Pfam" id="PF15813">
    <property type="entry name" value="DUF4708"/>
    <property type="match status" value="1"/>
</dbReference>
<dbReference type="AlphaFoldDB" id="A0A504Z3Z2"/>
<dbReference type="InterPro" id="IPR031643">
    <property type="entry name" value="DUF4708"/>
</dbReference>
<comment type="caution">
    <text evidence="3">The sequence shown here is derived from an EMBL/GenBank/DDBJ whole genome shotgun (WGS) entry which is preliminary data.</text>
</comment>
<evidence type="ECO:0000313" key="4">
    <source>
        <dbReference type="Proteomes" id="UP000316759"/>
    </source>
</evidence>
<protein>
    <recommendedName>
        <fullName evidence="2">DUF4708 domain-containing protein</fullName>
    </recommendedName>
</protein>
<feature type="region of interest" description="Disordered" evidence="1">
    <location>
        <begin position="303"/>
        <end position="330"/>
    </location>
</feature>
<feature type="compositionally biased region" description="Polar residues" evidence="1">
    <location>
        <begin position="303"/>
        <end position="316"/>
    </location>
</feature>
<sequence>MAIHTGQPNKYLRDSVLQKLEKHNLSIRMFPYFDREILENAICYTICTRLCPLWNKVGNYLVNGRDFLCKRKELSFVDLMVNVGEDRLHFTLRGFTGDIPVVQVKTIVIMTKSQFSDIGIPANLHKAFTNYEINQIPSTFIMPAKLNVLPRRSQSFTYPSCCLTLLNQNLEFPRKFKDDGTVAVEQFLNDLRRLVPRILNSDFTRTDTIKLIETNCPNFKMSLRMGSPASKHLSVIRERKTPTHLISIEGRKQMSEHQKHSRPGPNTQVKEPRREDNDYYLATIHSMTENINHLCDLDLSEEYSSTRVDPTKNSPEQYAKKTEKNTSEKNEELINSKCMRVPLQQISEKSVNMGNDDKKNSKPTGLARNALGSRTVRGVKRGFYAPRSLLDCKENENRHEMQEVPQSSGELILQNTGQNLIQWGSRSAIRVGMSKKRKASLDVF</sequence>
<gene>
    <name evidence="3" type="ORF">FGIG_02211</name>
</gene>
<dbReference type="Proteomes" id="UP000316759">
    <property type="component" value="Unassembled WGS sequence"/>
</dbReference>
<dbReference type="PANTHER" id="PTHR28495">
    <property type="entry name" value="HYPOTHETICAL PROTEIN LOC100359752"/>
    <property type="match status" value="1"/>
</dbReference>
<evidence type="ECO:0000313" key="3">
    <source>
        <dbReference type="EMBL" id="TPP67131.1"/>
    </source>
</evidence>
<evidence type="ECO:0000256" key="1">
    <source>
        <dbReference type="SAM" id="MobiDB-lite"/>
    </source>
</evidence>
<name>A0A504Z3Z2_FASGI</name>
<evidence type="ECO:0000259" key="2">
    <source>
        <dbReference type="Pfam" id="PF15813"/>
    </source>
</evidence>
<proteinExistence type="predicted"/>
<accession>A0A504Z3Z2</accession>